<comment type="pathway">
    <text evidence="4">Amino-acid biosynthesis; L-lysine biosynthesis via DAP pathway; LL-2,6-diaminopimelate from (S)-tetrahydrodipicolinate (succinylase route): step 3/3.</text>
</comment>
<dbReference type="CDD" id="cd18008">
    <property type="entry name" value="DEXDc_SHPRH-like"/>
    <property type="match status" value="1"/>
</dbReference>
<evidence type="ECO:0000256" key="3">
    <source>
        <dbReference type="ARBA" id="ARBA00004123"/>
    </source>
</evidence>
<evidence type="ECO:0000256" key="7">
    <source>
        <dbReference type="ARBA" id="ARBA00016853"/>
    </source>
</evidence>
<dbReference type="GO" id="GO:0009089">
    <property type="term" value="P:lysine biosynthetic process via diaminopimelate"/>
    <property type="evidence" value="ECO:0007669"/>
    <property type="project" value="UniProtKB-UniPathway"/>
</dbReference>
<dbReference type="Pfam" id="PF07687">
    <property type="entry name" value="M20_dimer"/>
    <property type="match status" value="1"/>
</dbReference>
<dbReference type="EMBL" id="PXXK01000027">
    <property type="protein sequence ID" value="RFN54454.1"/>
    <property type="molecule type" value="Genomic_DNA"/>
</dbReference>
<dbReference type="SUPFAM" id="SSF53187">
    <property type="entry name" value="Zn-dependent exopeptidases"/>
    <property type="match status" value="1"/>
</dbReference>
<feature type="region of interest" description="Disordered" evidence="14">
    <location>
        <begin position="811"/>
        <end position="859"/>
    </location>
</feature>
<dbReference type="Pfam" id="PF00271">
    <property type="entry name" value="Helicase_C"/>
    <property type="match status" value="1"/>
</dbReference>
<dbReference type="SUPFAM" id="SSF55031">
    <property type="entry name" value="Bacterial exopeptidase dimerisation domain"/>
    <property type="match status" value="1"/>
</dbReference>
<dbReference type="GO" id="GO:0005524">
    <property type="term" value="F:ATP binding"/>
    <property type="evidence" value="ECO:0007669"/>
    <property type="project" value="UniProtKB-KW"/>
</dbReference>
<dbReference type="SMART" id="SM00487">
    <property type="entry name" value="DEXDc"/>
    <property type="match status" value="1"/>
</dbReference>
<name>A0A395N2W6_9HYPO</name>
<dbReference type="Gene3D" id="3.30.70.360">
    <property type="match status" value="1"/>
</dbReference>
<dbReference type="PROSITE" id="PS51192">
    <property type="entry name" value="HELICASE_ATP_BIND_1"/>
    <property type="match status" value="1"/>
</dbReference>
<dbReference type="GO" id="GO:0008094">
    <property type="term" value="F:ATP-dependent activity, acting on DNA"/>
    <property type="evidence" value="ECO:0007669"/>
    <property type="project" value="TreeGrafter"/>
</dbReference>
<accession>A0A395N2W6</accession>
<comment type="similarity">
    <text evidence="5">Belongs to the peptidase M20A family.</text>
</comment>
<feature type="region of interest" description="Disordered" evidence="14">
    <location>
        <begin position="1"/>
        <end position="22"/>
    </location>
</feature>
<dbReference type="Pfam" id="PF00176">
    <property type="entry name" value="SNF2-rel_dom"/>
    <property type="match status" value="1"/>
</dbReference>
<dbReference type="Gene3D" id="3.40.50.300">
    <property type="entry name" value="P-loop containing nucleotide triphosphate hydrolases"/>
    <property type="match status" value="1"/>
</dbReference>
<evidence type="ECO:0000313" key="17">
    <source>
        <dbReference type="Proteomes" id="UP000265631"/>
    </source>
</evidence>
<evidence type="ECO:0000256" key="12">
    <source>
        <dbReference type="ARBA" id="ARBA00023285"/>
    </source>
</evidence>
<dbReference type="InterPro" id="IPR010182">
    <property type="entry name" value="ArgE/DapE"/>
</dbReference>
<dbReference type="CDD" id="cd18793">
    <property type="entry name" value="SF2_C_SNF"/>
    <property type="match status" value="1"/>
</dbReference>
<organism evidence="16 17">
    <name type="scientific">Fusarium flagelliforme</name>
    <dbReference type="NCBI Taxonomy" id="2675880"/>
    <lineage>
        <taxon>Eukaryota</taxon>
        <taxon>Fungi</taxon>
        <taxon>Dikarya</taxon>
        <taxon>Ascomycota</taxon>
        <taxon>Pezizomycotina</taxon>
        <taxon>Sordariomycetes</taxon>
        <taxon>Hypocreomycetidae</taxon>
        <taxon>Hypocreales</taxon>
        <taxon>Nectriaceae</taxon>
        <taxon>Fusarium</taxon>
        <taxon>Fusarium incarnatum-equiseti species complex</taxon>
    </lineage>
</organism>
<dbReference type="InterPro" id="IPR049730">
    <property type="entry name" value="SNF2/RAD54-like_C"/>
</dbReference>
<dbReference type="UniPathway" id="UPA00034">
    <property type="reaction ID" value="UER00021"/>
</dbReference>
<comment type="caution">
    <text evidence="16">The sequence shown here is derived from an EMBL/GenBank/DDBJ whole genome shotgun (WGS) entry which is preliminary data.</text>
</comment>
<evidence type="ECO:0000256" key="11">
    <source>
        <dbReference type="ARBA" id="ARBA00022840"/>
    </source>
</evidence>
<evidence type="ECO:0000256" key="5">
    <source>
        <dbReference type="ARBA" id="ARBA00006247"/>
    </source>
</evidence>
<keyword evidence="12" id="KW-0170">Cobalt</keyword>
<dbReference type="Proteomes" id="UP000265631">
    <property type="component" value="Unassembled WGS sequence"/>
</dbReference>
<dbReference type="Pfam" id="PF01546">
    <property type="entry name" value="Peptidase_M20"/>
    <property type="match status" value="1"/>
</dbReference>
<dbReference type="InterPro" id="IPR011650">
    <property type="entry name" value="Peptidase_M20_dimer"/>
</dbReference>
<evidence type="ECO:0000256" key="10">
    <source>
        <dbReference type="ARBA" id="ARBA00022833"/>
    </source>
</evidence>
<dbReference type="GO" id="GO:0009014">
    <property type="term" value="F:succinyl-diaminopimelate desuccinylase activity"/>
    <property type="evidence" value="ECO:0007669"/>
    <property type="project" value="UniProtKB-EC"/>
</dbReference>
<dbReference type="InterPro" id="IPR036264">
    <property type="entry name" value="Bact_exopeptidase_dim_dom"/>
</dbReference>
<comment type="subcellular location">
    <subcellularLocation>
        <location evidence="3">Nucleus</location>
    </subcellularLocation>
</comment>
<dbReference type="STRING" id="2594813.A0A395N2W6"/>
<keyword evidence="17" id="KW-1185">Reference proteome</keyword>
<keyword evidence="9" id="KW-0378">Hydrolase</keyword>
<keyword evidence="8" id="KW-0547">Nucleotide-binding</keyword>
<dbReference type="GO" id="GO:0005634">
    <property type="term" value="C:nucleus"/>
    <property type="evidence" value="ECO:0007669"/>
    <property type="project" value="UniProtKB-SubCell"/>
</dbReference>
<evidence type="ECO:0000256" key="4">
    <source>
        <dbReference type="ARBA" id="ARBA00005130"/>
    </source>
</evidence>
<feature type="compositionally biased region" description="Polar residues" evidence="14">
    <location>
        <begin position="10"/>
        <end position="21"/>
    </location>
</feature>
<evidence type="ECO:0000313" key="16">
    <source>
        <dbReference type="EMBL" id="RFN54454.1"/>
    </source>
</evidence>
<dbReference type="NCBIfam" id="TIGR01910">
    <property type="entry name" value="DapE-ArgE"/>
    <property type="match status" value="1"/>
</dbReference>
<feature type="domain" description="Helicase ATP-binding" evidence="15">
    <location>
        <begin position="281"/>
        <end position="446"/>
    </location>
</feature>
<dbReference type="AlphaFoldDB" id="A0A395N2W6"/>
<dbReference type="Gene3D" id="3.40.630.10">
    <property type="entry name" value="Zn peptidases"/>
    <property type="match status" value="1"/>
</dbReference>
<comment type="cofactor">
    <cofactor evidence="1">
        <name>Co(2+)</name>
        <dbReference type="ChEBI" id="CHEBI:48828"/>
    </cofactor>
</comment>
<dbReference type="InterPro" id="IPR014001">
    <property type="entry name" value="Helicase_ATP-bd"/>
</dbReference>
<proteinExistence type="inferred from homology"/>
<reference evidence="16 17" key="1">
    <citation type="journal article" date="2018" name="PLoS Pathog.">
        <title>Evolution of structural diversity of trichothecenes, a family of toxins produced by plant pathogenic and entomopathogenic fungi.</title>
        <authorList>
            <person name="Proctor R.H."/>
            <person name="McCormick S.P."/>
            <person name="Kim H.S."/>
            <person name="Cardoza R.E."/>
            <person name="Stanley A.M."/>
            <person name="Lindo L."/>
            <person name="Kelly A."/>
            <person name="Brown D.W."/>
            <person name="Lee T."/>
            <person name="Vaughan M.M."/>
            <person name="Alexander N.J."/>
            <person name="Busman M."/>
            <person name="Gutierrez S."/>
        </authorList>
    </citation>
    <scope>NUCLEOTIDE SEQUENCE [LARGE SCALE GENOMIC DNA]</scope>
    <source>
        <strain evidence="16 17">NRRL 13405</strain>
    </source>
</reference>
<dbReference type="InterPro" id="IPR027417">
    <property type="entry name" value="P-loop_NTPase"/>
</dbReference>
<keyword evidence="10" id="KW-0862">Zinc</keyword>
<sequence>MERTAKRQKTTFGASCGNPNEDTLVKMSAEADDEQDMFRSQTHRVSPKISSRDICFGMLNIPTLKSFPGSQTSEIVEVRQDGEILSAVSGASLGSIRCRHAQLLELFRVEQMEMDLCISSIDSSTNKSSGQCALQAILYGDKDLSDSLKKILRGQDLFLQDPCGARRDVIYWNPQRYWNTPGTRTSDFYPAKDIQETTVEEVSHLDSLAAFTSGNGIPETDPSSHVRTTLKSHQKQALSFMISRERGWNLQLPNADLWSLKQDRRQTSQEFVNNISGASQYTTPPEFRGGILADNMGCGKTLSMIALIAHDASETKTTLVVVPPSLLDNWRRELLTHLNDASITWVSHHGLSKISNAEELQGVDIVLTTYPTAVSGWRRRETQSIIFSHHWHRIILDEAHCIKNPSGATSKALCQVQAARRWAVTGTPFQNSPTDFQSILGFLKAYPYSDKSIFDGDINHKLKYGDVEEGVNRLKYLLSFLMLRRSMTNILPPRNDFIQTLSFDLQGAEAYRQAAERTLVSIDNVLQSSHERRGYVNALQKINALRHVCNLGHLSSGTKSDPPGHADCSEEQPWDGLESISQFDGMGLNMSCFGCQQPLEEPSQLCHLTQCHRLWCAKCFDPSPYGTSLCYCEPPGLSIELPIGPSRLAENFQLPSKRQTFPSKVEALIADLQQQPRETKRADRIPCVQVDGTVPASIRPEIFDRFRSNSSVQVLLLSLSCGAVGQFPRLTLTAASRAYLMEPQWNPAIEEQALSRIHRIGQTKSVTTVRFIMDNSIEQVIPVAVAVPLFLGLVAINWNRTIPVFKARASSFDRNSGKSGSSSSKDERVKKAQVWKDSGDNAANHHSQQHSCHPMERSRADMDDCPVALTQKLVQINSASPTLGSVGGPGETEIATYVASWLQSRDIEVHRIEPTKGRPSVVGVARGSGGGKSLMFNGHLDTVTLLGYEGDPLSGKIEDGKLYGRGAADMKCGLAAAMVALINAKKLNLRGDVMFVGVADEEDTSIGTEDVLRAGWTADAALVNEPTTNLEVTNSHRGFVWFEVNIHGVAYHGSRPDMGVDAISKAGHFLAELDLYADRLAMRPKTGNAGSPSVHASTIKGGEEISSYPAKCTITIERRTVPGETPASVEEELVEILERIAKSTPKFKYDIKATFDRSPFELSTDHEFSRLVEETLQSTTGTKLPFKAAPYWTDCALLADAGIPALLWGPKGDGLHSKKEWVEVESINTVAQGLTAIAAKYCK</sequence>
<evidence type="ECO:0000256" key="14">
    <source>
        <dbReference type="SAM" id="MobiDB-lite"/>
    </source>
</evidence>
<dbReference type="SMART" id="SM00490">
    <property type="entry name" value="HELICc"/>
    <property type="match status" value="1"/>
</dbReference>
<evidence type="ECO:0000256" key="6">
    <source>
        <dbReference type="ARBA" id="ARBA00011921"/>
    </source>
</evidence>
<dbReference type="InterPro" id="IPR050628">
    <property type="entry name" value="SNF2_RAD54_helicase_TF"/>
</dbReference>
<dbReference type="PANTHER" id="PTHR45626">
    <property type="entry name" value="TRANSCRIPTION TERMINATION FACTOR 2-RELATED"/>
    <property type="match status" value="1"/>
</dbReference>
<dbReference type="InterPro" id="IPR001261">
    <property type="entry name" value="ArgE/DapE_CS"/>
</dbReference>
<dbReference type="InterPro" id="IPR002464">
    <property type="entry name" value="DNA/RNA_helicase_DEAH_CS"/>
</dbReference>
<dbReference type="EC" id="3.5.1.18" evidence="6"/>
<dbReference type="PANTHER" id="PTHR45626:SF22">
    <property type="entry name" value="DNA REPAIR PROTEIN RAD5"/>
    <property type="match status" value="1"/>
</dbReference>
<dbReference type="PROSITE" id="PS00690">
    <property type="entry name" value="DEAH_ATP_HELICASE"/>
    <property type="match status" value="1"/>
</dbReference>
<evidence type="ECO:0000256" key="9">
    <source>
        <dbReference type="ARBA" id="ARBA00022801"/>
    </source>
</evidence>
<dbReference type="InterPro" id="IPR000330">
    <property type="entry name" value="SNF2_N"/>
</dbReference>
<evidence type="ECO:0000256" key="13">
    <source>
        <dbReference type="ARBA" id="ARBA00051301"/>
    </source>
</evidence>
<dbReference type="Gene3D" id="3.40.50.10810">
    <property type="entry name" value="Tandem AAA-ATPase domain"/>
    <property type="match status" value="1"/>
</dbReference>
<gene>
    <name evidence="16" type="ORF">FIE12Z_1242</name>
</gene>
<dbReference type="InterPro" id="IPR001650">
    <property type="entry name" value="Helicase_C-like"/>
</dbReference>
<dbReference type="PROSITE" id="PS00758">
    <property type="entry name" value="ARGE_DAPE_CPG2_1"/>
    <property type="match status" value="1"/>
</dbReference>
<evidence type="ECO:0000256" key="2">
    <source>
        <dbReference type="ARBA" id="ARBA00001947"/>
    </source>
</evidence>
<evidence type="ECO:0000259" key="15">
    <source>
        <dbReference type="PROSITE" id="PS51192"/>
    </source>
</evidence>
<comment type="cofactor">
    <cofactor evidence="2">
        <name>Zn(2+)</name>
        <dbReference type="ChEBI" id="CHEBI:29105"/>
    </cofactor>
</comment>
<dbReference type="SUPFAM" id="SSF52540">
    <property type="entry name" value="P-loop containing nucleoside triphosphate hydrolases"/>
    <property type="match status" value="2"/>
</dbReference>
<protein>
    <recommendedName>
        <fullName evidence="7">Probable succinyl-diaminopimelate desuccinylase</fullName>
        <ecNumber evidence="6">3.5.1.18</ecNumber>
    </recommendedName>
</protein>
<evidence type="ECO:0000256" key="1">
    <source>
        <dbReference type="ARBA" id="ARBA00001941"/>
    </source>
</evidence>
<comment type="catalytic activity">
    <reaction evidence="13">
        <text>N-succinyl-(2S,6S)-2,6-diaminopimelate + H2O = (2S,6S)-2,6-diaminopimelate + succinate</text>
        <dbReference type="Rhea" id="RHEA:22608"/>
        <dbReference type="ChEBI" id="CHEBI:15377"/>
        <dbReference type="ChEBI" id="CHEBI:30031"/>
        <dbReference type="ChEBI" id="CHEBI:57609"/>
        <dbReference type="ChEBI" id="CHEBI:58087"/>
        <dbReference type="EC" id="3.5.1.18"/>
    </reaction>
</comment>
<dbReference type="InterPro" id="IPR002933">
    <property type="entry name" value="Peptidase_M20"/>
</dbReference>
<dbReference type="GO" id="GO:0006281">
    <property type="term" value="P:DNA repair"/>
    <property type="evidence" value="ECO:0007669"/>
    <property type="project" value="TreeGrafter"/>
</dbReference>
<evidence type="ECO:0000256" key="8">
    <source>
        <dbReference type="ARBA" id="ARBA00022741"/>
    </source>
</evidence>
<keyword evidence="11" id="KW-0067">ATP-binding</keyword>
<dbReference type="InterPro" id="IPR038718">
    <property type="entry name" value="SNF2-like_sf"/>
</dbReference>